<evidence type="ECO:0000256" key="2">
    <source>
        <dbReference type="ARBA" id="ARBA00004141"/>
    </source>
</evidence>
<evidence type="ECO:0000256" key="8">
    <source>
        <dbReference type="ARBA" id="ARBA00022989"/>
    </source>
</evidence>
<dbReference type="InterPro" id="IPR005018">
    <property type="entry name" value="DOMON_domain"/>
</dbReference>
<sequence length="762" mass="85552">MIRFLLVLICINYGYGYPEGAPTEICDTMMPNHHVAPKQCQTKYIIETDKSVYYPDDIVRITVHGVTDNDHFKGILLMAKNQPNQQIVGTWSTTNSPVKTIDCDSKQNTAITHTTADEKLRVEALWHAPNVLLQGDTIIKATIVKSYDEIYVDCFNITLVPTTQTDSANQSRFERNSFLKANTNVSWTYTNDTVMVKMTTNQVNISEWRAIGFSDDREMGNEYIFVCQVSSTGAPLLRRMHTLGGKRPPSASVADVSLISVTYENGQATCEFSFNTTSEQVANEPVPVVTNKNYYLIFGAGILRTGDLITKHNFTFVSSKTYQLQNPEMIDIDKPTANATAPVTSDIKANISWTYNNGTTNVNMRINNLKTLQWFAIGFSRDHRMGEDHVFICRRLANDTISLQRYINPGGHDRPVPHNGISDWGGIFTVSRERLENGVADCDFTLSDFVPAANQSDQLSFPALSQSTEYSPLIALGSLGSSGRLEKHSFRDALSRSVMLNRAETIAINAQSNGPNSDNLMKAHGIIMIFTWIVLVSTGILIARYFKRSWSNRKICGKAIWFAVHRTIMTSVAILTLIAFILILVYKKGQWVSQANRREFAHSVIGMLVISFATIQPFMALFRCNPDARYRFVFNYAHAAVGFSAFILSIAAIFLAMFFEYFDFRTHKEWAIVAAWSCWLPIIFVAFEMIEIYFQKTSLKAEKADSFAMNDRNGTNNAKVETISSANEPVKDRIKLIFLSVHLLIAFALALALMILIGQSKN</sequence>
<evidence type="ECO:0000259" key="14">
    <source>
        <dbReference type="PROSITE" id="PS50836"/>
    </source>
</evidence>
<dbReference type="Gene3D" id="1.20.120.1770">
    <property type="match status" value="1"/>
</dbReference>
<dbReference type="Pfam" id="PF03188">
    <property type="entry name" value="Cytochrom_B561"/>
    <property type="match status" value="1"/>
</dbReference>
<comment type="subcellular location">
    <subcellularLocation>
        <location evidence="2">Membrane</location>
        <topology evidence="2">Multi-pass membrane protein</topology>
    </subcellularLocation>
</comment>
<comment type="caution">
    <text evidence="17">The sequence shown here is derived from an EMBL/GenBank/DDBJ whole genome shotgun (WGS) entry which is preliminary data.</text>
</comment>
<protein>
    <recommendedName>
        <fullName evidence="20">Ferric-chelate reductase 1</fullName>
    </recommendedName>
</protein>
<dbReference type="PANTHER" id="PTHR23130:SF171">
    <property type="entry name" value="OS01G0895300 PROTEIN"/>
    <property type="match status" value="1"/>
</dbReference>
<evidence type="ECO:0000256" key="3">
    <source>
        <dbReference type="ARBA" id="ARBA00009195"/>
    </source>
</evidence>
<feature type="transmembrane region" description="Helical" evidence="12">
    <location>
        <begin position="601"/>
        <end position="622"/>
    </location>
</feature>
<dbReference type="GO" id="GO:0016020">
    <property type="term" value="C:membrane"/>
    <property type="evidence" value="ECO:0007669"/>
    <property type="project" value="UniProtKB-SubCell"/>
</dbReference>
<dbReference type="CDD" id="cd08544">
    <property type="entry name" value="Reeler"/>
    <property type="match status" value="1"/>
</dbReference>
<evidence type="ECO:0000313" key="17">
    <source>
        <dbReference type="EMBL" id="CAF1170992.1"/>
    </source>
</evidence>
<evidence type="ECO:0000256" key="6">
    <source>
        <dbReference type="ARBA" id="ARBA00022729"/>
    </source>
</evidence>
<feature type="transmembrane region" description="Helical" evidence="12">
    <location>
        <begin position="670"/>
        <end position="694"/>
    </location>
</feature>
<feature type="domain" description="Cytochrome b561" evidence="15">
    <location>
        <begin position="482"/>
        <end position="696"/>
    </location>
</feature>
<organism evidence="17 19">
    <name type="scientific">Adineta ricciae</name>
    <name type="common">Rotifer</name>
    <dbReference type="NCBI Taxonomy" id="249248"/>
    <lineage>
        <taxon>Eukaryota</taxon>
        <taxon>Metazoa</taxon>
        <taxon>Spiralia</taxon>
        <taxon>Gnathifera</taxon>
        <taxon>Rotifera</taxon>
        <taxon>Eurotatoria</taxon>
        <taxon>Bdelloidea</taxon>
        <taxon>Adinetida</taxon>
        <taxon>Adinetidae</taxon>
        <taxon>Adineta</taxon>
    </lineage>
</organism>
<keyword evidence="10 12" id="KW-0472">Membrane</keyword>
<evidence type="ECO:0000259" key="15">
    <source>
        <dbReference type="PROSITE" id="PS50939"/>
    </source>
</evidence>
<evidence type="ECO:0000256" key="10">
    <source>
        <dbReference type="ARBA" id="ARBA00023136"/>
    </source>
</evidence>
<evidence type="ECO:0000256" key="12">
    <source>
        <dbReference type="SAM" id="Phobius"/>
    </source>
</evidence>
<dbReference type="EMBL" id="CAJNOJ010000152">
    <property type="protein sequence ID" value="CAF1206827.1"/>
    <property type="molecule type" value="Genomic_DNA"/>
</dbReference>
<dbReference type="SMART" id="SM00664">
    <property type="entry name" value="DoH"/>
    <property type="match status" value="2"/>
</dbReference>
<name>A0A814U7M7_ADIRI</name>
<dbReference type="PROSITE" id="PS51019">
    <property type="entry name" value="REELIN"/>
    <property type="match status" value="1"/>
</dbReference>
<feature type="domain" description="DOMON" evidence="14">
    <location>
        <begin position="181"/>
        <end position="301"/>
    </location>
</feature>
<dbReference type="Pfam" id="PF03351">
    <property type="entry name" value="DOMON"/>
    <property type="match status" value="2"/>
</dbReference>
<dbReference type="SMART" id="SM00665">
    <property type="entry name" value="B561"/>
    <property type="match status" value="1"/>
</dbReference>
<keyword evidence="11" id="KW-0325">Glycoprotein</keyword>
<feature type="transmembrane region" description="Helical" evidence="12">
    <location>
        <begin position="525"/>
        <end position="546"/>
    </location>
</feature>
<proteinExistence type="inferred from homology"/>
<evidence type="ECO:0000313" key="19">
    <source>
        <dbReference type="Proteomes" id="UP000663828"/>
    </source>
</evidence>
<dbReference type="PROSITE" id="PS50939">
    <property type="entry name" value="CYTOCHROME_B561"/>
    <property type="match status" value="1"/>
</dbReference>
<dbReference type="Pfam" id="PF02014">
    <property type="entry name" value="Reeler"/>
    <property type="match status" value="1"/>
</dbReference>
<dbReference type="AlphaFoldDB" id="A0A814U7M7"/>
<keyword evidence="9" id="KW-0408">Iron</keyword>
<reference evidence="17" key="1">
    <citation type="submission" date="2021-02" db="EMBL/GenBank/DDBJ databases">
        <authorList>
            <person name="Nowell W R."/>
        </authorList>
    </citation>
    <scope>NUCLEOTIDE SEQUENCE</scope>
</reference>
<accession>A0A814U7M7</accession>
<evidence type="ECO:0000256" key="7">
    <source>
        <dbReference type="ARBA" id="ARBA00022982"/>
    </source>
</evidence>
<keyword evidence="6 13" id="KW-0732">Signal</keyword>
<feature type="transmembrane region" description="Helical" evidence="12">
    <location>
        <begin position="736"/>
        <end position="757"/>
    </location>
</feature>
<feature type="chain" id="PRO_5036226079" description="Ferric-chelate reductase 1" evidence="13">
    <location>
        <begin position="17"/>
        <end position="762"/>
    </location>
</feature>
<comment type="cofactor">
    <cofactor evidence="1">
        <name>heme b</name>
        <dbReference type="ChEBI" id="CHEBI:60344"/>
    </cofactor>
</comment>
<evidence type="ECO:0000313" key="18">
    <source>
        <dbReference type="EMBL" id="CAF1206827.1"/>
    </source>
</evidence>
<dbReference type="EMBL" id="CAJNOR010001606">
    <property type="protein sequence ID" value="CAF1170992.1"/>
    <property type="molecule type" value="Genomic_DNA"/>
</dbReference>
<gene>
    <name evidence="18" type="ORF">EDS130_LOCUS25670</name>
    <name evidence="17" type="ORF">XAT740_LOCUS22032</name>
</gene>
<dbReference type="InterPro" id="IPR042307">
    <property type="entry name" value="Reeler_sf"/>
</dbReference>
<dbReference type="PROSITE" id="PS50836">
    <property type="entry name" value="DOMON"/>
    <property type="match status" value="2"/>
</dbReference>
<dbReference type="Proteomes" id="UP000663852">
    <property type="component" value="Unassembled WGS sequence"/>
</dbReference>
<feature type="domain" description="Reelin" evidence="16">
    <location>
        <begin position="7"/>
        <end position="174"/>
    </location>
</feature>
<dbReference type="CDD" id="cd08760">
    <property type="entry name" value="Cyt_b561_FRRS1_like"/>
    <property type="match status" value="1"/>
</dbReference>
<dbReference type="PANTHER" id="PTHR23130">
    <property type="entry name" value="CYTOCHROME B561 AND DOMON DOMAIN-CONTAINING PROTEIN"/>
    <property type="match status" value="1"/>
</dbReference>
<feature type="transmembrane region" description="Helical" evidence="12">
    <location>
        <begin position="634"/>
        <end position="658"/>
    </location>
</feature>
<evidence type="ECO:0000256" key="11">
    <source>
        <dbReference type="ARBA" id="ARBA00023180"/>
    </source>
</evidence>
<evidence type="ECO:0000259" key="16">
    <source>
        <dbReference type="PROSITE" id="PS51019"/>
    </source>
</evidence>
<evidence type="ECO:0008006" key="20">
    <source>
        <dbReference type="Google" id="ProtNLM"/>
    </source>
</evidence>
<evidence type="ECO:0000256" key="9">
    <source>
        <dbReference type="ARBA" id="ARBA00023004"/>
    </source>
</evidence>
<evidence type="ECO:0000256" key="4">
    <source>
        <dbReference type="ARBA" id="ARBA00022448"/>
    </source>
</evidence>
<dbReference type="InterPro" id="IPR002861">
    <property type="entry name" value="Reeler_dom"/>
</dbReference>
<dbReference type="Proteomes" id="UP000663828">
    <property type="component" value="Unassembled WGS sequence"/>
</dbReference>
<keyword evidence="4" id="KW-0813">Transport</keyword>
<feature type="domain" description="DOMON" evidence="14">
    <location>
        <begin position="347"/>
        <end position="477"/>
    </location>
</feature>
<keyword evidence="7" id="KW-0249">Electron transport</keyword>
<dbReference type="InterPro" id="IPR006593">
    <property type="entry name" value="Cyt_b561/ferric_Rdtase_TM"/>
</dbReference>
<comment type="similarity">
    <text evidence="3">Belongs to the FRRS1 family.</text>
</comment>
<feature type="transmembrane region" description="Helical" evidence="12">
    <location>
        <begin position="567"/>
        <end position="586"/>
    </location>
</feature>
<keyword evidence="8 12" id="KW-1133">Transmembrane helix</keyword>
<evidence type="ECO:0000256" key="1">
    <source>
        <dbReference type="ARBA" id="ARBA00001970"/>
    </source>
</evidence>
<keyword evidence="19" id="KW-1185">Reference proteome</keyword>
<dbReference type="Gene3D" id="2.60.40.4060">
    <property type="entry name" value="Reeler domain"/>
    <property type="match status" value="1"/>
</dbReference>
<evidence type="ECO:0000256" key="5">
    <source>
        <dbReference type="ARBA" id="ARBA00022692"/>
    </source>
</evidence>
<dbReference type="OrthoDB" id="2419613at2759"/>
<feature type="signal peptide" evidence="13">
    <location>
        <begin position="1"/>
        <end position="16"/>
    </location>
</feature>
<keyword evidence="5 12" id="KW-0812">Transmembrane</keyword>
<evidence type="ECO:0000256" key="13">
    <source>
        <dbReference type="SAM" id="SignalP"/>
    </source>
</evidence>